<evidence type="ECO:0000256" key="1">
    <source>
        <dbReference type="SAM" id="Phobius"/>
    </source>
</evidence>
<dbReference type="AlphaFoldDB" id="A0A0V0HQF4"/>
<feature type="transmembrane region" description="Helical" evidence="1">
    <location>
        <begin position="41"/>
        <end position="58"/>
    </location>
</feature>
<sequence length="77" mass="8392">MPSLQTALPRELANNAIGVGIGLTVSYLNICSLYNCLQSHLSIFLSFALSLSFIGSVYDEQNTLAVSNITHSFLLVW</sequence>
<keyword evidence="1" id="KW-0812">Transmembrane</keyword>
<name>A0A0V0HQF4_SOLCH</name>
<evidence type="ECO:0000313" key="2">
    <source>
        <dbReference type="EMBL" id="JAP22661.1"/>
    </source>
</evidence>
<keyword evidence="1" id="KW-0472">Membrane</keyword>
<reference evidence="2" key="1">
    <citation type="submission" date="2015-12" db="EMBL/GenBank/DDBJ databases">
        <title>Gene expression during late stages of embryo sac development: a critical building block for successful pollen-pistil interactions.</title>
        <authorList>
            <person name="Liu Y."/>
            <person name="Joly V."/>
            <person name="Sabar M."/>
            <person name="Matton D.P."/>
        </authorList>
    </citation>
    <scope>NUCLEOTIDE SEQUENCE</scope>
</reference>
<keyword evidence="1" id="KW-1133">Transmembrane helix</keyword>
<accession>A0A0V0HQF4</accession>
<feature type="transmembrane region" description="Helical" evidence="1">
    <location>
        <begin position="12"/>
        <end position="34"/>
    </location>
</feature>
<dbReference type="EMBL" id="GEDG01016325">
    <property type="protein sequence ID" value="JAP22661.1"/>
    <property type="molecule type" value="Transcribed_RNA"/>
</dbReference>
<proteinExistence type="predicted"/>
<organism evidence="2">
    <name type="scientific">Solanum chacoense</name>
    <name type="common">Chaco potato</name>
    <dbReference type="NCBI Taxonomy" id="4108"/>
    <lineage>
        <taxon>Eukaryota</taxon>
        <taxon>Viridiplantae</taxon>
        <taxon>Streptophyta</taxon>
        <taxon>Embryophyta</taxon>
        <taxon>Tracheophyta</taxon>
        <taxon>Spermatophyta</taxon>
        <taxon>Magnoliopsida</taxon>
        <taxon>eudicotyledons</taxon>
        <taxon>Gunneridae</taxon>
        <taxon>Pentapetalae</taxon>
        <taxon>asterids</taxon>
        <taxon>lamiids</taxon>
        <taxon>Solanales</taxon>
        <taxon>Solanaceae</taxon>
        <taxon>Solanoideae</taxon>
        <taxon>Solaneae</taxon>
        <taxon>Solanum</taxon>
    </lineage>
</organism>
<protein>
    <submittedName>
        <fullName evidence="2">Putative ovule protein</fullName>
    </submittedName>
</protein>